<sequence>MEPLQLKAIHLCEEAMMEGQVIFYKNDRIIYRHHIDVQEDDYSKGVNDAPIAFQRNYAGFDLASDDIHIRFKKPGDV</sequence>
<dbReference type="Proteomes" id="UP000007104">
    <property type="component" value="Chromosome I"/>
</dbReference>
<evidence type="ECO:0000313" key="2">
    <source>
        <dbReference type="Proteomes" id="UP000007104"/>
    </source>
</evidence>
<proteinExistence type="predicted"/>
<dbReference type="KEGG" id="bms:BR0323"/>
<keyword evidence="2" id="KW-1185">Reference proteome</keyword>
<protein>
    <submittedName>
        <fullName evidence="1">Uncharacterized protein</fullName>
    </submittedName>
</protein>
<evidence type="ECO:0000313" key="1">
    <source>
        <dbReference type="EMBL" id="AEM17685.1"/>
    </source>
</evidence>
<gene>
    <name evidence="1" type="ordered locus">BS1330_I0324</name>
</gene>
<dbReference type="KEGG" id="bsi:BS1330_I0324"/>
<accession>A0A0H3G1T6</accession>
<dbReference type="AlphaFoldDB" id="A0A0H3G1T6"/>
<dbReference type="HOGENOM" id="CLU_2899711_0_0_5"/>
<name>A0A0H3G1T6_BRUSU</name>
<reference evidence="1 2" key="1">
    <citation type="journal article" date="2011" name="J. Bacteriol.">
        <title>Revised genome sequence of Brucella suis 1330.</title>
        <authorList>
            <person name="Tae H."/>
            <person name="Shallom S."/>
            <person name="Settlage R."/>
            <person name="Preston D."/>
            <person name="Adams L.G."/>
            <person name="Garner H.R."/>
        </authorList>
    </citation>
    <scope>NUCLEOTIDE SEQUENCE [LARGE SCALE GENOMIC DNA]</scope>
    <source>
        <strain evidence="1 2">1330</strain>
    </source>
</reference>
<organism evidence="1 2">
    <name type="scientific">Brucella suis biovar 1 (strain 1330)</name>
    <dbReference type="NCBI Taxonomy" id="204722"/>
    <lineage>
        <taxon>Bacteria</taxon>
        <taxon>Pseudomonadati</taxon>
        <taxon>Pseudomonadota</taxon>
        <taxon>Alphaproteobacteria</taxon>
        <taxon>Hyphomicrobiales</taxon>
        <taxon>Brucellaceae</taxon>
        <taxon>Brucella/Ochrobactrum group</taxon>
        <taxon>Brucella</taxon>
    </lineage>
</organism>
<dbReference type="EMBL" id="CP002997">
    <property type="protein sequence ID" value="AEM17685.1"/>
    <property type="molecule type" value="Genomic_DNA"/>
</dbReference>